<protein>
    <recommendedName>
        <fullName evidence="3">SpoVT-AbrB domain-containing protein</fullName>
    </recommendedName>
</protein>
<name>A0ABQ3KA63_9DEIO</name>
<dbReference type="EMBL" id="BNAL01000043">
    <property type="protein sequence ID" value="GHG10656.1"/>
    <property type="molecule type" value="Genomic_DNA"/>
</dbReference>
<organism evidence="1 2">
    <name type="scientific">Deinococcus piscis</name>
    <dbReference type="NCBI Taxonomy" id="394230"/>
    <lineage>
        <taxon>Bacteria</taxon>
        <taxon>Thermotogati</taxon>
        <taxon>Deinococcota</taxon>
        <taxon>Deinococci</taxon>
        <taxon>Deinococcales</taxon>
        <taxon>Deinococcaceae</taxon>
        <taxon>Deinococcus</taxon>
    </lineage>
</organism>
<evidence type="ECO:0000313" key="1">
    <source>
        <dbReference type="EMBL" id="GHG10656.1"/>
    </source>
</evidence>
<evidence type="ECO:0000313" key="2">
    <source>
        <dbReference type="Proteomes" id="UP000632154"/>
    </source>
</evidence>
<proteinExistence type="predicted"/>
<evidence type="ECO:0008006" key="3">
    <source>
        <dbReference type="Google" id="ProtNLM"/>
    </source>
</evidence>
<gene>
    <name evidence="1" type="ORF">GCM10017783_23860</name>
</gene>
<dbReference type="SUPFAM" id="SSF89447">
    <property type="entry name" value="AbrB/MazE/MraZ-like"/>
    <property type="match status" value="1"/>
</dbReference>
<dbReference type="Proteomes" id="UP000632154">
    <property type="component" value="Unassembled WGS sequence"/>
</dbReference>
<comment type="caution">
    <text evidence="1">The sequence shown here is derived from an EMBL/GenBank/DDBJ whole genome shotgun (WGS) entry which is preliminary data.</text>
</comment>
<accession>A0ABQ3KA63</accession>
<sequence>MMNFTVSVREHGRLNLPKRLRMALHLQEQDDLVFRIRADGTAEVVSASILAQQGRGLFGHLKVEDSETDAFIAERHAEAGAEG</sequence>
<keyword evidence="2" id="KW-1185">Reference proteome</keyword>
<reference evidence="2" key="1">
    <citation type="journal article" date="2019" name="Int. J. Syst. Evol. Microbiol.">
        <title>The Global Catalogue of Microorganisms (GCM) 10K type strain sequencing project: providing services to taxonomists for standard genome sequencing and annotation.</title>
        <authorList>
            <consortium name="The Broad Institute Genomics Platform"/>
            <consortium name="The Broad Institute Genome Sequencing Center for Infectious Disease"/>
            <person name="Wu L."/>
            <person name="Ma J."/>
        </authorList>
    </citation>
    <scope>NUCLEOTIDE SEQUENCE [LARGE SCALE GENOMIC DNA]</scope>
    <source>
        <strain evidence="2">CGMCC 1.18439</strain>
    </source>
</reference>
<dbReference type="InterPro" id="IPR037914">
    <property type="entry name" value="SpoVT-AbrB_sf"/>
</dbReference>